<evidence type="ECO:0000313" key="7">
    <source>
        <dbReference type="Proteomes" id="UP000031552"/>
    </source>
</evidence>
<name>A0A090DXG3_9BACT</name>
<dbReference type="eggNOG" id="COG1070">
    <property type="taxonomic scope" value="Bacteria"/>
</dbReference>
<keyword evidence="2 6" id="KW-0808">Transferase</keyword>
<dbReference type="InterPro" id="IPR042024">
    <property type="entry name" value="D-XK_euk"/>
</dbReference>
<evidence type="ECO:0000256" key="3">
    <source>
        <dbReference type="ARBA" id="ARBA00022777"/>
    </source>
</evidence>
<feature type="domain" description="Carbohydrate kinase FGGY C-terminal" evidence="5">
    <location>
        <begin position="395"/>
        <end position="469"/>
    </location>
</feature>
<accession>A0A090DXG3</accession>
<proteinExistence type="inferred from homology"/>
<comment type="caution">
    <text evidence="6">The sequence shown here is derived from an EMBL/GenBank/DDBJ whole genome shotgun (WGS) entry which is preliminary data.</text>
</comment>
<dbReference type="Proteomes" id="UP000031552">
    <property type="component" value="Unassembled WGS sequence"/>
</dbReference>
<protein>
    <submittedName>
        <fullName evidence="6">Xylulose kinase</fullName>
        <ecNumber evidence="6">2.7.1.17</ecNumber>
    </submittedName>
</protein>
<evidence type="ECO:0000259" key="5">
    <source>
        <dbReference type="Pfam" id="PF02782"/>
    </source>
</evidence>
<dbReference type="PANTHER" id="PTHR10196">
    <property type="entry name" value="SUGAR KINASE"/>
    <property type="match status" value="1"/>
</dbReference>
<comment type="similarity">
    <text evidence="1">Belongs to the FGGY kinase family.</text>
</comment>
<dbReference type="Pfam" id="PF02782">
    <property type="entry name" value="FGGY_C"/>
    <property type="match status" value="1"/>
</dbReference>
<dbReference type="RefSeq" id="WP_053331728.1">
    <property type="nucleotide sequence ID" value="NZ_CCEJ010000003.1"/>
</dbReference>
<dbReference type="PANTHER" id="PTHR10196:SF57">
    <property type="entry name" value="XYLULOSE KINASE"/>
    <property type="match status" value="1"/>
</dbReference>
<dbReference type="PIRSF" id="PIRSF000538">
    <property type="entry name" value="GlpK"/>
    <property type="match status" value="1"/>
</dbReference>
<keyword evidence="7" id="KW-1185">Reference proteome</keyword>
<dbReference type="GO" id="GO:0042732">
    <property type="term" value="P:D-xylose metabolic process"/>
    <property type="evidence" value="ECO:0007669"/>
    <property type="project" value="InterPro"/>
</dbReference>
<evidence type="ECO:0000259" key="4">
    <source>
        <dbReference type="Pfam" id="PF00370"/>
    </source>
</evidence>
<dbReference type="InterPro" id="IPR018484">
    <property type="entry name" value="FGGY_N"/>
</dbReference>
<dbReference type="GO" id="GO:0005829">
    <property type="term" value="C:cytosol"/>
    <property type="evidence" value="ECO:0007669"/>
    <property type="project" value="TreeGrafter"/>
</dbReference>
<dbReference type="InterPro" id="IPR043129">
    <property type="entry name" value="ATPase_NBD"/>
</dbReference>
<dbReference type="EC" id="2.7.1.17" evidence="6"/>
<dbReference type="CDD" id="cd07776">
    <property type="entry name" value="ASKHA_NBD_FGGY_SpXK-like"/>
    <property type="match status" value="1"/>
</dbReference>
<dbReference type="GO" id="GO:0005997">
    <property type="term" value="P:xylulose metabolic process"/>
    <property type="evidence" value="ECO:0007669"/>
    <property type="project" value="TreeGrafter"/>
</dbReference>
<dbReference type="EMBL" id="CCEJ010000003">
    <property type="protein sequence ID" value="CDR33504.1"/>
    <property type="molecule type" value="Genomic_DNA"/>
</dbReference>
<dbReference type="OrthoDB" id="9805576at2"/>
<reference evidence="6" key="1">
    <citation type="submission" date="2013-12" db="EMBL/GenBank/DDBJ databases">
        <authorList>
            <person name="Linke B."/>
        </authorList>
    </citation>
    <scope>NUCLEOTIDE SEQUENCE [LARGE SCALE GENOMIC DNA]</scope>
    <source>
        <strain evidence="6">CRIB-18</strain>
    </source>
</reference>
<organism evidence="6 7">
    <name type="scientific">Candidatus Criblamydia sequanensis CRIB-18</name>
    <dbReference type="NCBI Taxonomy" id="1437425"/>
    <lineage>
        <taxon>Bacteria</taxon>
        <taxon>Pseudomonadati</taxon>
        <taxon>Chlamydiota</taxon>
        <taxon>Chlamydiia</taxon>
        <taxon>Parachlamydiales</taxon>
        <taxon>Candidatus Criblamydiaceae</taxon>
        <taxon>Candidatus Criblamydia</taxon>
    </lineage>
</organism>
<evidence type="ECO:0000313" key="6">
    <source>
        <dbReference type="EMBL" id="CDR33504.1"/>
    </source>
</evidence>
<keyword evidence="3 6" id="KW-0418">Kinase</keyword>
<dbReference type="SUPFAM" id="SSF53067">
    <property type="entry name" value="Actin-like ATPase domain"/>
    <property type="match status" value="2"/>
</dbReference>
<dbReference type="STRING" id="1437425.CSEC_0671"/>
<dbReference type="AlphaFoldDB" id="A0A090DXG3"/>
<gene>
    <name evidence="6" type="primary">xylB</name>
    <name evidence="6" type="ORF">CSEC_0671</name>
</gene>
<dbReference type="InterPro" id="IPR000577">
    <property type="entry name" value="Carb_kinase_FGGY"/>
</dbReference>
<dbReference type="GO" id="GO:0004856">
    <property type="term" value="F:D-xylulokinase activity"/>
    <property type="evidence" value="ECO:0007669"/>
    <property type="project" value="UniProtKB-EC"/>
</dbReference>
<dbReference type="Gene3D" id="3.30.420.40">
    <property type="match status" value="2"/>
</dbReference>
<evidence type="ECO:0000256" key="1">
    <source>
        <dbReference type="ARBA" id="ARBA00009156"/>
    </source>
</evidence>
<sequence>MDALFLGFDCGTQSLKTTIIDYQNKKIIYEDSVHYDSDLPHYQTKHGVLHDGLSKTTPSLLFAEALDMAFERMIRKGLDLTLISAVSGSAQQHGSVYLNERGKSAFKNLNPNKSLKENFENGFSKDLSPIWMDASTSQECLEIEKAVGGSLFALKETGSSLFERFTGPQIRKFFKEEPASYKNTGLISLISGFMSSILSGSISPIDTADGSGMNLMSIEKGAWSKPFLEATADHLLEKLPPLSPSWRIIGEVSPYFTIKYGLNPKALAIIWSGDNPDSLLGLGIAESNVSAISLGTSFTYFGHMDTFRFDEKGEGHVFRSPDGHFMTLNCFKNGALAIEKMRSLYSLDLKSFENEVLKAKPGNDGKLLLPFFETEIVPKVLEAGVHRFHLNEEDVPGNCRALLEAEMLSMKVHSAWMGKAPTLIYATGGASKNKVLLQIMADVFNASVIERKVSNSACLGACLRAAYAYFSLNAKLTFKSLLANFFENGQEEKIVPKNPEAYHALIKHYADLEESYLNDFALKRR</sequence>
<reference evidence="6" key="2">
    <citation type="submission" date="2014-09" db="EMBL/GenBank/DDBJ databases">
        <title>Criblamydia sequanensis harbors a mega-plasmid encoding arsenite resistance.</title>
        <authorList>
            <person name="Bertelli C."/>
            <person name="Goesmann A."/>
            <person name="Greub G."/>
        </authorList>
    </citation>
    <scope>NUCLEOTIDE SEQUENCE [LARGE SCALE GENOMIC DNA]</scope>
    <source>
        <strain evidence="6">CRIB-18</strain>
    </source>
</reference>
<evidence type="ECO:0000256" key="2">
    <source>
        <dbReference type="ARBA" id="ARBA00022679"/>
    </source>
</evidence>
<dbReference type="InterPro" id="IPR018485">
    <property type="entry name" value="FGGY_C"/>
</dbReference>
<dbReference type="Pfam" id="PF00370">
    <property type="entry name" value="FGGY_N"/>
    <property type="match status" value="1"/>
</dbReference>
<feature type="domain" description="Carbohydrate kinase FGGY N-terminal" evidence="4">
    <location>
        <begin position="130"/>
        <end position="281"/>
    </location>
</feature>